<dbReference type="PANTHER" id="PTHR15162:SF7">
    <property type="entry name" value="SUCCINYLGLUTAMATE DESUCCINYLASE"/>
    <property type="match status" value="1"/>
</dbReference>
<dbReference type="SUPFAM" id="SSF53187">
    <property type="entry name" value="Zn-dependent exopeptidases"/>
    <property type="match status" value="1"/>
</dbReference>
<keyword evidence="3" id="KW-0378">Hydrolase</keyword>
<evidence type="ECO:0000313" key="6">
    <source>
        <dbReference type="EMBL" id="SHG41366.1"/>
    </source>
</evidence>
<dbReference type="GO" id="GO:0046872">
    <property type="term" value="F:metal ion binding"/>
    <property type="evidence" value="ECO:0007669"/>
    <property type="project" value="UniProtKB-KW"/>
</dbReference>
<dbReference type="OrthoDB" id="1523003at2"/>
<dbReference type="InterPro" id="IPR050178">
    <property type="entry name" value="AspA/AstE_fam"/>
</dbReference>
<evidence type="ECO:0000256" key="1">
    <source>
        <dbReference type="ARBA" id="ARBA00001947"/>
    </source>
</evidence>
<reference evidence="7" key="1">
    <citation type="submission" date="2016-11" db="EMBL/GenBank/DDBJ databases">
        <authorList>
            <person name="Varghese N."/>
            <person name="Submissions S."/>
        </authorList>
    </citation>
    <scope>NUCLEOTIDE SEQUENCE [LARGE SCALE GENOMIC DNA]</scope>
    <source>
        <strain evidence="7">DSM 24579</strain>
    </source>
</reference>
<evidence type="ECO:0000256" key="2">
    <source>
        <dbReference type="ARBA" id="ARBA00022723"/>
    </source>
</evidence>
<feature type="domain" description="Succinylglutamate desuccinylase/Aspartoacylase catalytic" evidence="5">
    <location>
        <begin position="22"/>
        <end position="141"/>
    </location>
</feature>
<protein>
    <submittedName>
        <fullName evidence="6">Succinylglutamate desuccinylase</fullName>
    </submittedName>
</protein>
<keyword evidence="2" id="KW-0479">Metal-binding</keyword>
<dbReference type="GO" id="GO:0005829">
    <property type="term" value="C:cytosol"/>
    <property type="evidence" value="ECO:0007669"/>
    <property type="project" value="TreeGrafter"/>
</dbReference>
<gene>
    <name evidence="6" type="ORF">SAMN05444483_11169</name>
</gene>
<keyword evidence="7" id="KW-1185">Reference proteome</keyword>
<comment type="cofactor">
    <cofactor evidence="1">
        <name>Zn(2+)</name>
        <dbReference type="ChEBI" id="CHEBI:29105"/>
    </cofactor>
</comment>
<keyword evidence="4" id="KW-0862">Zinc</keyword>
<accession>A0A1M5JLB5</accession>
<sequence>MNNKPDHHIPRIIGKYSSNQKGPLLFVTAGIHGNEPSGIKALEEVFKQLEKIKPQIKGCIVGVSGNQKALNRNKRFIDEDLNRVWTEENVEQKKSETHEQKEMWEIIDVLNQFPKEDFTKRYFLDCHTTSSSSLPYVSVQVVNDNDSWAHNFPTYIVRGFSDIITGDIDHYLSRTGMTGFVFEAGQHEDKASTENHEGVIWLALKEACGLDLEKIETYPECVNNFAEKNAPKQKTFELKYRHGLKDSDTFEMKPGYKNFQEIKKGELLAKQNGEPVKSEWNARIFMPLYQAQGNDGFFIIEEVEGK</sequence>
<dbReference type="EMBL" id="FQVT01000011">
    <property type="protein sequence ID" value="SHG41366.1"/>
    <property type="molecule type" value="Genomic_DNA"/>
</dbReference>
<dbReference type="Gene3D" id="3.40.630.10">
    <property type="entry name" value="Zn peptidases"/>
    <property type="match status" value="1"/>
</dbReference>
<dbReference type="PANTHER" id="PTHR15162">
    <property type="entry name" value="ASPARTOACYLASE"/>
    <property type="match status" value="1"/>
</dbReference>
<dbReference type="Pfam" id="PF24827">
    <property type="entry name" value="AstE_AspA_cat"/>
    <property type="match status" value="1"/>
</dbReference>
<dbReference type="GO" id="GO:0016788">
    <property type="term" value="F:hydrolase activity, acting on ester bonds"/>
    <property type="evidence" value="ECO:0007669"/>
    <property type="project" value="InterPro"/>
</dbReference>
<evidence type="ECO:0000259" key="5">
    <source>
        <dbReference type="Pfam" id="PF24827"/>
    </source>
</evidence>
<dbReference type="InterPro" id="IPR055438">
    <property type="entry name" value="AstE_AspA_cat"/>
</dbReference>
<dbReference type="STRING" id="1073325.SAMN05444483_11169"/>
<dbReference type="RefSeq" id="WP_072880730.1">
    <property type="nucleotide sequence ID" value="NZ_FQVT01000011.1"/>
</dbReference>
<evidence type="ECO:0000256" key="4">
    <source>
        <dbReference type="ARBA" id="ARBA00022833"/>
    </source>
</evidence>
<evidence type="ECO:0000256" key="3">
    <source>
        <dbReference type="ARBA" id="ARBA00022801"/>
    </source>
</evidence>
<proteinExistence type="predicted"/>
<dbReference type="Proteomes" id="UP000183945">
    <property type="component" value="Unassembled WGS sequence"/>
</dbReference>
<name>A0A1M5JLB5_SALEC</name>
<dbReference type="AlphaFoldDB" id="A0A1M5JLB5"/>
<evidence type="ECO:0000313" key="7">
    <source>
        <dbReference type="Proteomes" id="UP000183945"/>
    </source>
</evidence>
<organism evidence="6 7">
    <name type="scientific">Salegentibacter echinorum</name>
    <dbReference type="NCBI Taxonomy" id="1073325"/>
    <lineage>
        <taxon>Bacteria</taxon>
        <taxon>Pseudomonadati</taxon>
        <taxon>Bacteroidota</taxon>
        <taxon>Flavobacteriia</taxon>
        <taxon>Flavobacteriales</taxon>
        <taxon>Flavobacteriaceae</taxon>
        <taxon>Salegentibacter</taxon>
    </lineage>
</organism>